<organism evidence="1 2">
    <name type="scientific">Cylicocyclus nassatus</name>
    <name type="common">Nematode worm</name>
    <dbReference type="NCBI Taxonomy" id="53992"/>
    <lineage>
        <taxon>Eukaryota</taxon>
        <taxon>Metazoa</taxon>
        <taxon>Ecdysozoa</taxon>
        <taxon>Nematoda</taxon>
        <taxon>Chromadorea</taxon>
        <taxon>Rhabditida</taxon>
        <taxon>Rhabditina</taxon>
        <taxon>Rhabditomorpha</taxon>
        <taxon>Strongyloidea</taxon>
        <taxon>Strongylidae</taxon>
        <taxon>Cylicocyclus</taxon>
    </lineage>
</organism>
<proteinExistence type="predicted"/>
<comment type="caution">
    <text evidence="1">The sequence shown here is derived from an EMBL/GenBank/DDBJ whole genome shotgun (WGS) entry which is preliminary data.</text>
</comment>
<evidence type="ECO:0000313" key="1">
    <source>
        <dbReference type="EMBL" id="CAJ0597845.1"/>
    </source>
</evidence>
<protein>
    <submittedName>
        <fullName evidence="1">Uncharacterized protein</fullName>
    </submittedName>
</protein>
<accession>A0AA36M4S1</accession>
<dbReference type="EMBL" id="CATQJL010000223">
    <property type="protein sequence ID" value="CAJ0597845.1"/>
    <property type="molecule type" value="Genomic_DNA"/>
</dbReference>
<name>A0AA36M4S1_CYLNA</name>
<evidence type="ECO:0000313" key="2">
    <source>
        <dbReference type="Proteomes" id="UP001176961"/>
    </source>
</evidence>
<sequence>MYKCLKSEQLCYKMPLYNLFILSSILLSSGHAVDFYTNFELTSKPGSNPEKEKALRESFEKYFQENCTGFKMAAKNLTYDASVVKYLDYSWSKPFPLARTFYSFVSYYPVTSKSWPEIGKEHVNYITSYHRSGKKNETCQGKFLGDRDSNYWYWPGPPIL</sequence>
<reference evidence="1" key="1">
    <citation type="submission" date="2023-07" db="EMBL/GenBank/DDBJ databases">
        <authorList>
            <consortium name="CYATHOMIX"/>
        </authorList>
    </citation>
    <scope>NUCLEOTIDE SEQUENCE</scope>
    <source>
        <strain evidence="1">N/A</strain>
    </source>
</reference>
<dbReference type="Proteomes" id="UP001176961">
    <property type="component" value="Unassembled WGS sequence"/>
</dbReference>
<gene>
    <name evidence="1" type="ORF">CYNAS_LOCUS9828</name>
</gene>
<dbReference type="AlphaFoldDB" id="A0AA36M4S1"/>
<keyword evidence="2" id="KW-1185">Reference proteome</keyword>